<dbReference type="InterPro" id="IPR024079">
    <property type="entry name" value="MetalloPept_cat_dom_sf"/>
</dbReference>
<dbReference type="GO" id="GO:0008237">
    <property type="term" value="F:metallopeptidase activity"/>
    <property type="evidence" value="ECO:0007669"/>
    <property type="project" value="InterPro"/>
</dbReference>
<evidence type="ECO:0000256" key="1">
    <source>
        <dbReference type="SAM" id="SignalP"/>
    </source>
</evidence>
<evidence type="ECO:0000313" key="3">
    <source>
        <dbReference type="Proteomes" id="UP000238348"/>
    </source>
</evidence>
<dbReference type="OrthoDB" id="5475888at2"/>
<feature type="signal peptide" evidence="1">
    <location>
        <begin position="1"/>
        <end position="24"/>
    </location>
</feature>
<proteinExistence type="predicted"/>
<feature type="chain" id="PRO_5014675480" description="EcxA zinc-binding domain-containing protein" evidence="1">
    <location>
        <begin position="25"/>
        <end position="1669"/>
    </location>
</feature>
<dbReference type="Gene3D" id="3.40.390.10">
    <property type="entry name" value="Collagenase (Catalytic Domain)"/>
    <property type="match status" value="1"/>
</dbReference>
<reference evidence="2 3" key="1">
    <citation type="submission" date="2015-09" db="EMBL/GenBank/DDBJ databases">
        <title>Sorangium comparison.</title>
        <authorList>
            <person name="Zaburannyi N."/>
            <person name="Bunk B."/>
            <person name="Overmann J."/>
            <person name="Mueller R."/>
        </authorList>
    </citation>
    <scope>NUCLEOTIDE SEQUENCE [LARGE SCALE GENOMIC DNA]</scope>
    <source>
        <strain evidence="2 3">So ce26</strain>
    </source>
</reference>
<sequence length="1669" mass="184057">MNRICKRAVLLGATALTVIGAGCAEERDSIDRVQKNALPKSFFVGDDLKDIADDPEFYMRGTIVDVGYGAAQDGLFTSTYAQPVSRIKWELTENQLNARLAYERIEGTDGKGNAYNGLTKKTTNDGQIVASYAIESHFDVIREYNPTTGEESNVRVENTTDRPWYEREYIRVDWSRNLATDAYNFDTLSQLGLYGGVEYEPLAYYVSEQDGEPHADAPHFDAEKKSYFDVTTKAFATPAMLDLSSLGWGIDKYPACMLPGDFAGGTDPYGNCNPVEITIRHSFKKVVDTDYEPVDFDGVRFQAFGIFNFDYRYGYERNYGLVDNQWRRFAARYNLWERSHYYANPETMEGAVACATAETTGASTGGSLADPNRDENKDGTADECEAVTAAADGPGSQCDVYKQKCTLPYAKRQAVTIPWYIGGNTSEDLFEATNWAAEEWDLAMKTAIQTSRLVECKKTGGVGCEAQFPMWKGQQEDIDEAIAISRDLNACRRDSGWDAAQCDEAARAAVAELSSRRGNDQATLAIGAVVTMPSVIVLCHNPVVAGDHPACGDEGLAPRLGDLRYNSVLIIDKPQTPSAWGIMVDADDPITGEKVAASINIWSHVTDSAAQQLLDLVRYINGELPTSEITEGKYIRDWAQASRISGGGQAPAMTKQEVTSRLASATKLDPEQYKQIVAQGASSELKALLKPMKAQLADVAVRSDVASPQQAVVASRMRAARGSLAEAELMNPAMLQRSGIPAGMPVEGPLAAAASPLAMNNPKVQSQLRRMHDNALAERGACILHEAPEASAMTGIAEALREKFPAGENETAADRQGRYERMFKYIQRRYQYAVIAHEMGHSVGLRHNFVSTYASLFFRPQYWQLRTNNGKVKTPCAGEPGEDPDQCVGPRYFDRLTDEEQKNMIWMFQHSTVMDYPGDVSQDLVGLGAYDFAAARFFYGDTVSVYDNGDRNYQAGGRIGGALLAATDNFGGLAGIKYGTFSKGETPADDSVTDFHYSQLQAKYNVIRDCYDVPAKPPASWNEALDGKWHQVADGGIVTVGGETKRCRQQPVDYVGWKQLRKPEEGETPLLSFRGGPAVDPQGRVRVPYAFASDNWADTGNTSVFRHDNGADPYEQMMFLITQQENRHIFDNFRRSRTTFSIRAAADRSYSRYNEKLLGIAGGIGFYGTIYQDLATNQGLSYDTLWPLLVDGSLQENVIAATVAFDHFARQLSRPEEGPHYLRNVESYVPTNPWSEWGVLRSDKDGDDYGAETDFSGFGGAINSPVLVQIPNGSTGYLKDIGFGGHPLENANSEANGDFDTDYTINAGSYYDKINTAILLSESEDRFVSSSRRDFYDARFRAVGMADVLPDGYRRLIANALTGDRSLLAPRLEADENGRPVLDAQSTDPDPLAKAFPARPMGWVSWWPTEGPKVCFPTDGKNLCNNYLGGDFNPEEVTQTIAVDPQVGWEVQKFLIAWTLAYIPANGKTNWLDMMRVYRLGSDADPGFEQRIEWQDPTSGQIYYARTYGMECLFGAGADRAACEESGGKWVQKGIAARVLEYANSLTAKGYLLDPEYAEGSVVQGDPAYTAKYGAGFNKYGRAMVMHHPDGTAIIVPDPAVRDLNPNNGQLEAVKPCDQNDSPNCKQLTVYKNHYAYELKGYKSVPDYMLQMMAQFGLALPDQLGVYPD</sequence>
<evidence type="ECO:0000313" key="2">
    <source>
        <dbReference type="EMBL" id="AUX45647.1"/>
    </source>
</evidence>
<accession>A0A2L0F280</accession>
<dbReference type="Proteomes" id="UP000238348">
    <property type="component" value="Chromosome"/>
</dbReference>
<name>A0A2L0F280_SORCE</name>
<protein>
    <recommendedName>
        <fullName evidence="4">EcxA zinc-binding domain-containing protein</fullName>
    </recommendedName>
</protein>
<dbReference type="PROSITE" id="PS51257">
    <property type="entry name" value="PROKAR_LIPOPROTEIN"/>
    <property type="match status" value="1"/>
</dbReference>
<organism evidence="2 3">
    <name type="scientific">Sorangium cellulosum</name>
    <name type="common">Polyangium cellulosum</name>
    <dbReference type="NCBI Taxonomy" id="56"/>
    <lineage>
        <taxon>Bacteria</taxon>
        <taxon>Pseudomonadati</taxon>
        <taxon>Myxococcota</taxon>
        <taxon>Polyangia</taxon>
        <taxon>Polyangiales</taxon>
        <taxon>Polyangiaceae</taxon>
        <taxon>Sorangium</taxon>
    </lineage>
</organism>
<dbReference type="SUPFAM" id="SSF55486">
    <property type="entry name" value="Metalloproteases ('zincins'), catalytic domain"/>
    <property type="match status" value="1"/>
</dbReference>
<dbReference type="RefSeq" id="WP_104983994.1">
    <property type="nucleotide sequence ID" value="NZ_CP012673.1"/>
</dbReference>
<evidence type="ECO:0008006" key="4">
    <source>
        <dbReference type="Google" id="ProtNLM"/>
    </source>
</evidence>
<gene>
    <name evidence="2" type="ORF">SOCE26_071420</name>
</gene>
<keyword evidence="1" id="KW-0732">Signal</keyword>
<dbReference type="EMBL" id="CP012673">
    <property type="protein sequence ID" value="AUX45647.1"/>
    <property type="molecule type" value="Genomic_DNA"/>
</dbReference>